<feature type="compositionally biased region" description="Pro residues" evidence="1">
    <location>
        <begin position="37"/>
        <end position="67"/>
    </location>
</feature>
<dbReference type="SUPFAM" id="SSF81995">
    <property type="entry name" value="beta-sandwich domain of Sec23/24"/>
    <property type="match status" value="1"/>
</dbReference>
<evidence type="ECO:0008006" key="4">
    <source>
        <dbReference type="Google" id="ProtNLM"/>
    </source>
</evidence>
<name>A0A6G4XLR0_9ACTN</name>
<evidence type="ECO:0000313" key="3">
    <source>
        <dbReference type="Proteomes" id="UP000481109"/>
    </source>
</evidence>
<proteinExistence type="predicted"/>
<feature type="compositionally biased region" description="Pro residues" evidence="1">
    <location>
        <begin position="8"/>
        <end position="26"/>
    </location>
</feature>
<organism evidence="2 3">
    <name type="scientific">Streptomyces mesophilus</name>
    <dbReference type="NCBI Taxonomy" id="1775132"/>
    <lineage>
        <taxon>Bacteria</taxon>
        <taxon>Bacillati</taxon>
        <taxon>Actinomycetota</taxon>
        <taxon>Actinomycetes</taxon>
        <taxon>Kitasatosporales</taxon>
        <taxon>Streptomycetaceae</taxon>
        <taxon>Streptomyces</taxon>
    </lineage>
</organism>
<dbReference type="Proteomes" id="UP000481109">
    <property type="component" value="Unassembled WGS sequence"/>
</dbReference>
<keyword evidence="3" id="KW-1185">Reference proteome</keyword>
<dbReference type="RefSeq" id="WP_165333617.1">
    <property type="nucleotide sequence ID" value="NZ_JAAKZW010000090.1"/>
</dbReference>
<dbReference type="AlphaFoldDB" id="A0A6G4XLR0"/>
<protein>
    <recommendedName>
        <fullName evidence="4">DUF3558 domain-containing protein</fullName>
    </recommendedName>
</protein>
<dbReference type="EMBL" id="JAAKZW010000090">
    <property type="protein sequence ID" value="NGO78163.1"/>
    <property type="molecule type" value="Genomic_DNA"/>
</dbReference>
<evidence type="ECO:0000256" key="1">
    <source>
        <dbReference type="SAM" id="MobiDB-lite"/>
    </source>
</evidence>
<comment type="caution">
    <text evidence="2">The sequence shown here is derived from an EMBL/GenBank/DDBJ whole genome shotgun (WGS) entry which is preliminary data.</text>
</comment>
<accession>A0A6G4XLR0</accession>
<gene>
    <name evidence="2" type="ORF">G6045_21200</name>
</gene>
<sequence length="280" mass="30486">MSSIPGPGGAPQPNPYQQPSTQPPQAPVQQNPYAQQAPPPFPQQTPQGGPPAGPPGFGPQFPVPTPAPRKGIPGWAWGIGGVVLASAAWAGTLFATGTLWASGDFGGHAYEKDLCSVAQLSSFEGRYEKGTEKNDETKYSSKRPTVDQSYCSFDLKDKESTDEYSSTYITYNATWHKATDPSEEYADLAKSNEDYDYEGSKTVVTRLDGMGDEAWLTTETGDTDKELNRMEVNVREGWFTFRMSWSDYSASSSGDSKVPSAEDVEKWLVADAKATLKELR</sequence>
<evidence type="ECO:0000313" key="2">
    <source>
        <dbReference type="EMBL" id="NGO78163.1"/>
    </source>
</evidence>
<reference evidence="2 3" key="1">
    <citation type="submission" date="2020-02" db="EMBL/GenBank/DDBJ databases">
        <title>Whole-genome analyses of novel actinobacteria.</title>
        <authorList>
            <person name="Sahin N."/>
            <person name="Tokatli A."/>
        </authorList>
    </citation>
    <scope>NUCLEOTIDE SEQUENCE [LARGE SCALE GENOMIC DNA]</scope>
    <source>
        <strain evidence="2 3">YC504</strain>
    </source>
</reference>
<feature type="compositionally biased region" description="Low complexity" evidence="1">
    <location>
        <begin position="27"/>
        <end position="36"/>
    </location>
</feature>
<feature type="region of interest" description="Disordered" evidence="1">
    <location>
        <begin position="1"/>
        <end position="69"/>
    </location>
</feature>